<keyword evidence="4" id="KW-0645">Protease</keyword>
<dbReference type="CDD" id="cd06097">
    <property type="entry name" value="Aspergillopepsin_like"/>
    <property type="match status" value="1"/>
</dbReference>
<keyword evidence="7" id="KW-0378">Hydrolase</keyword>
<feature type="domain" description="Peptidase A1" evidence="13">
    <location>
        <begin position="170"/>
        <end position="467"/>
    </location>
</feature>
<dbReference type="Pfam" id="PF00026">
    <property type="entry name" value="Asp"/>
    <property type="match status" value="1"/>
</dbReference>
<dbReference type="OrthoDB" id="2747330at2759"/>
<dbReference type="InterPro" id="IPR001461">
    <property type="entry name" value="Aspartic_peptidase_A1"/>
</dbReference>
<dbReference type="PROSITE" id="PS51767">
    <property type="entry name" value="PEPTIDASE_A1"/>
    <property type="match status" value="1"/>
</dbReference>
<dbReference type="eggNOG" id="KOG1339">
    <property type="taxonomic scope" value="Eukaryota"/>
</dbReference>
<sequence length="470" mass="50384">MVIVKQLVAMAATAAVARTSDNTVHLAKRSFAAKSHGRGRVDPFDDIVRTHRKFGWKVLEQNAQPEAVTQPTDGGSIEPPAPFSTSSVGTAAVAPTSYVTISVNAGHAASGAIHPTVTVTLPSSGIGASTPTAYGTPIYTNTSSTVQTATRTGSEDGEVTTVPEANEAEYLTSITIGGQKLQMNFDTGSADLWVYSPALSAKQIGGHAVFNPNKSASFELLEGATWSISYGDGSSAGGEVGYDVVNVGGVTFDKQAVELATRMDDSFLKDPNISINTIQPVKQKTFFENVLPDLTYPVFTADLQEIDGTGTYEFGNIDPVKYSGELHYIPVNSSSGFWQFSVPSYKVGEKIQKCSECNPMIADTGTTLVYLDYPIVKAYYEQVKSVQYDMVHDAWLYDCNETLPDLGLNIGGYMATIKGDDLKYAEQEGQCIAGVQQGPGQFQIMGDIILKQFFAVFDGGEERFGIATKH</sequence>
<dbReference type="EMBL" id="KB446543">
    <property type="protein sequence ID" value="EME40971.1"/>
    <property type="molecule type" value="Genomic_DNA"/>
</dbReference>
<dbReference type="SUPFAM" id="SSF50630">
    <property type="entry name" value="Acid proteases"/>
    <property type="match status" value="1"/>
</dbReference>
<protein>
    <recommendedName>
        <fullName evidence="13">Peptidase A1 domain-containing protein</fullName>
    </recommendedName>
</protein>
<evidence type="ECO:0000256" key="3">
    <source>
        <dbReference type="ARBA" id="ARBA00022525"/>
    </source>
</evidence>
<comment type="similarity">
    <text evidence="2">Belongs to the peptidase A1 family.</text>
</comment>
<keyword evidence="8" id="KW-0865">Zymogen</keyword>
<feature type="disulfide bond" evidence="11">
    <location>
        <begin position="399"/>
        <end position="431"/>
    </location>
</feature>
<dbReference type="MEROPS" id="A01.079"/>
<keyword evidence="11" id="KW-1015">Disulfide bond</keyword>
<reference evidence="14 15" key="2">
    <citation type="journal article" date="2012" name="PLoS Pathog.">
        <title>Diverse lifestyles and strategies of plant pathogenesis encoded in the genomes of eighteen Dothideomycetes fungi.</title>
        <authorList>
            <person name="Ohm R.A."/>
            <person name="Feau N."/>
            <person name="Henrissat B."/>
            <person name="Schoch C.L."/>
            <person name="Horwitz B.A."/>
            <person name="Barry K.W."/>
            <person name="Condon B.J."/>
            <person name="Copeland A.C."/>
            <person name="Dhillon B."/>
            <person name="Glaser F."/>
            <person name="Hesse C.N."/>
            <person name="Kosti I."/>
            <person name="LaButti K."/>
            <person name="Lindquist E.A."/>
            <person name="Lucas S."/>
            <person name="Salamov A.A."/>
            <person name="Bradshaw R.E."/>
            <person name="Ciuffetti L."/>
            <person name="Hamelin R.C."/>
            <person name="Kema G.H.J."/>
            <person name="Lawrence C."/>
            <person name="Scott J.A."/>
            <person name="Spatafora J.W."/>
            <person name="Turgeon B.G."/>
            <person name="de Wit P.J.G.M."/>
            <person name="Zhong S."/>
            <person name="Goodwin S.B."/>
            <person name="Grigoriev I.V."/>
        </authorList>
    </citation>
    <scope>NUCLEOTIDE SEQUENCE [LARGE SCALE GENOMIC DNA]</scope>
    <source>
        <strain evidence="15">NZE10 / CBS 128990</strain>
    </source>
</reference>
<evidence type="ECO:0000256" key="2">
    <source>
        <dbReference type="ARBA" id="ARBA00007447"/>
    </source>
</evidence>
<evidence type="ECO:0000256" key="9">
    <source>
        <dbReference type="ARBA" id="ARBA00023180"/>
    </source>
</evidence>
<dbReference type="Gene3D" id="2.40.70.10">
    <property type="entry name" value="Acid Proteases"/>
    <property type="match status" value="2"/>
</dbReference>
<dbReference type="PANTHER" id="PTHR47966">
    <property type="entry name" value="BETA-SITE APP-CLEAVING ENZYME, ISOFORM A-RELATED"/>
    <property type="match status" value="1"/>
</dbReference>
<organism evidence="14 15">
    <name type="scientific">Dothistroma septosporum (strain NZE10 / CBS 128990)</name>
    <name type="common">Red band needle blight fungus</name>
    <name type="synonym">Mycosphaerella pini</name>
    <dbReference type="NCBI Taxonomy" id="675120"/>
    <lineage>
        <taxon>Eukaryota</taxon>
        <taxon>Fungi</taxon>
        <taxon>Dikarya</taxon>
        <taxon>Ascomycota</taxon>
        <taxon>Pezizomycotina</taxon>
        <taxon>Dothideomycetes</taxon>
        <taxon>Dothideomycetidae</taxon>
        <taxon>Mycosphaerellales</taxon>
        <taxon>Mycosphaerellaceae</taxon>
        <taxon>Dothistroma</taxon>
    </lineage>
</organism>
<dbReference type="InterPro" id="IPR021109">
    <property type="entry name" value="Peptidase_aspartic_dom_sf"/>
</dbReference>
<comment type="subcellular location">
    <subcellularLocation>
        <location evidence="1">Secreted</location>
    </subcellularLocation>
</comment>
<accession>N1PI22</accession>
<evidence type="ECO:0000256" key="10">
    <source>
        <dbReference type="PIRSR" id="PIRSR601461-1"/>
    </source>
</evidence>
<dbReference type="Proteomes" id="UP000016933">
    <property type="component" value="Unassembled WGS sequence"/>
</dbReference>
<dbReference type="GO" id="GO:0005576">
    <property type="term" value="C:extracellular region"/>
    <property type="evidence" value="ECO:0007669"/>
    <property type="project" value="UniProtKB-SubCell"/>
</dbReference>
<evidence type="ECO:0000256" key="1">
    <source>
        <dbReference type="ARBA" id="ARBA00004613"/>
    </source>
</evidence>
<dbReference type="HOGENOM" id="CLU_013253_0_0_1"/>
<evidence type="ECO:0000313" key="15">
    <source>
        <dbReference type="Proteomes" id="UP000016933"/>
    </source>
</evidence>
<reference evidence="15" key="1">
    <citation type="journal article" date="2012" name="PLoS Genet.">
        <title>The genomes of the fungal plant pathogens Cladosporium fulvum and Dothistroma septosporum reveal adaptation to different hosts and lifestyles but also signatures of common ancestry.</title>
        <authorList>
            <person name="de Wit P.J.G.M."/>
            <person name="van der Burgt A."/>
            <person name="Oekmen B."/>
            <person name="Stergiopoulos I."/>
            <person name="Abd-Elsalam K.A."/>
            <person name="Aerts A.L."/>
            <person name="Bahkali A.H."/>
            <person name="Beenen H.G."/>
            <person name="Chettri P."/>
            <person name="Cox M.P."/>
            <person name="Datema E."/>
            <person name="de Vries R.P."/>
            <person name="Dhillon B."/>
            <person name="Ganley A.R."/>
            <person name="Griffiths S.A."/>
            <person name="Guo Y."/>
            <person name="Hamelin R.C."/>
            <person name="Henrissat B."/>
            <person name="Kabir M.S."/>
            <person name="Jashni M.K."/>
            <person name="Kema G."/>
            <person name="Klaubauf S."/>
            <person name="Lapidus A."/>
            <person name="Levasseur A."/>
            <person name="Lindquist E."/>
            <person name="Mehrabi R."/>
            <person name="Ohm R.A."/>
            <person name="Owen T.J."/>
            <person name="Salamov A."/>
            <person name="Schwelm A."/>
            <person name="Schijlen E."/>
            <person name="Sun H."/>
            <person name="van den Burg H.A."/>
            <person name="van Ham R.C.H.J."/>
            <person name="Zhang S."/>
            <person name="Goodwin S.B."/>
            <person name="Grigoriev I.V."/>
            <person name="Collemare J."/>
            <person name="Bradshaw R.E."/>
        </authorList>
    </citation>
    <scope>NUCLEOTIDE SEQUENCE [LARGE SCALE GENOMIC DNA]</scope>
    <source>
        <strain evidence="15">NZE10 / CBS 128990</strain>
    </source>
</reference>
<feature type="active site" evidence="10">
    <location>
        <position position="363"/>
    </location>
</feature>
<gene>
    <name evidence="14" type="ORF">DOTSEDRAFT_37691</name>
</gene>
<evidence type="ECO:0000259" key="13">
    <source>
        <dbReference type="PROSITE" id="PS51767"/>
    </source>
</evidence>
<evidence type="ECO:0000256" key="11">
    <source>
        <dbReference type="PIRSR" id="PIRSR601461-2"/>
    </source>
</evidence>
<proteinExistence type="inferred from homology"/>
<evidence type="ECO:0000256" key="5">
    <source>
        <dbReference type="ARBA" id="ARBA00022729"/>
    </source>
</evidence>
<evidence type="ECO:0000256" key="8">
    <source>
        <dbReference type="ARBA" id="ARBA00023145"/>
    </source>
</evidence>
<dbReference type="PRINTS" id="PR00792">
    <property type="entry name" value="PEPSIN"/>
</dbReference>
<feature type="active site" evidence="10">
    <location>
        <position position="186"/>
    </location>
</feature>
<dbReference type="PANTHER" id="PTHR47966:SF23">
    <property type="entry name" value="ASPARTIC ENDOPEPTIDASE, PUTATIVE (AFU_ORTHOLOGUE AFUA_2G15950)-RELATED"/>
    <property type="match status" value="1"/>
</dbReference>
<dbReference type="AlphaFoldDB" id="N1PI22"/>
<dbReference type="OMA" id="NGVGEYE"/>
<dbReference type="GO" id="GO:0006508">
    <property type="term" value="P:proteolysis"/>
    <property type="evidence" value="ECO:0007669"/>
    <property type="project" value="UniProtKB-KW"/>
</dbReference>
<name>N1PI22_DOTSN</name>
<evidence type="ECO:0000256" key="7">
    <source>
        <dbReference type="ARBA" id="ARBA00022801"/>
    </source>
</evidence>
<evidence type="ECO:0000256" key="6">
    <source>
        <dbReference type="ARBA" id="ARBA00022750"/>
    </source>
</evidence>
<keyword evidence="9" id="KW-0325">Glycoprotein</keyword>
<dbReference type="GO" id="GO:0004190">
    <property type="term" value="F:aspartic-type endopeptidase activity"/>
    <property type="evidence" value="ECO:0007669"/>
    <property type="project" value="UniProtKB-KW"/>
</dbReference>
<feature type="compositionally biased region" description="Polar residues" evidence="12">
    <location>
        <begin position="61"/>
        <end position="73"/>
    </location>
</feature>
<evidence type="ECO:0000256" key="12">
    <source>
        <dbReference type="SAM" id="MobiDB-lite"/>
    </source>
</evidence>
<evidence type="ECO:0000313" key="14">
    <source>
        <dbReference type="EMBL" id="EME40971.1"/>
    </source>
</evidence>
<keyword evidence="5" id="KW-0732">Signal</keyword>
<dbReference type="STRING" id="675120.N1PI22"/>
<keyword evidence="6" id="KW-0064">Aspartyl protease</keyword>
<feature type="region of interest" description="Disordered" evidence="12">
    <location>
        <begin position="61"/>
        <end position="83"/>
    </location>
</feature>
<keyword evidence="15" id="KW-1185">Reference proteome</keyword>
<dbReference type="InterPro" id="IPR034163">
    <property type="entry name" value="Aspergillopepsin-like_cat_dom"/>
</dbReference>
<dbReference type="InterPro" id="IPR033121">
    <property type="entry name" value="PEPTIDASE_A1"/>
</dbReference>
<keyword evidence="3" id="KW-0964">Secreted</keyword>
<evidence type="ECO:0000256" key="4">
    <source>
        <dbReference type="ARBA" id="ARBA00022670"/>
    </source>
</evidence>